<gene>
    <name evidence="1" type="ORF">Pyn_19165</name>
</gene>
<dbReference type="OrthoDB" id="10567533at2759"/>
<evidence type="ECO:0000313" key="1">
    <source>
        <dbReference type="EMBL" id="PQQ10421.1"/>
    </source>
</evidence>
<keyword evidence="2" id="KW-1185">Reference proteome</keyword>
<reference evidence="1 2" key="1">
    <citation type="submission" date="2018-02" db="EMBL/GenBank/DDBJ databases">
        <title>Draft genome of wild Prunus yedoensis var. nudiflora.</title>
        <authorList>
            <person name="Baek S."/>
            <person name="Kim J.-H."/>
            <person name="Choi K."/>
            <person name="Kim G.-B."/>
            <person name="Cho A."/>
            <person name="Jang H."/>
            <person name="Shin C.-H."/>
            <person name="Yu H.-J."/>
            <person name="Mun J.-H."/>
        </authorList>
    </citation>
    <scope>NUCLEOTIDE SEQUENCE [LARGE SCALE GENOMIC DNA]</scope>
    <source>
        <strain evidence="2">cv. Jeju island</strain>
        <tissue evidence="1">Leaf</tissue>
    </source>
</reference>
<dbReference type="AlphaFoldDB" id="A0A314Z096"/>
<dbReference type="Proteomes" id="UP000250321">
    <property type="component" value="Unassembled WGS sequence"/>
</dbReference>
<name>A0A314Z096_PRUYE</name>
<dbReference type="EMBL" id="PJQY01000508">
    <property type="protein sequence ID" value="PQQ10421.1"/>
    <property type="molecule type" value="Genomic_DNA"/>
</dbReference>
<proteinExistence type="predicted"/>
<accession>A0A314Z096</accession>
<evidence type="ECO:0000313" key="2">
    <source>
        <dbReference type="Proteomes" id="UP000250321"/>
    </source>
</evidence>
<organism evidence="1 2">
    <name type="scientific">Prunus yedoensis var. nudiflora</name>
    <dbReference type="NCBI Taxonomy" id="2094558"/>
    <lineage>
        <taxon>Eukaryota</taxon>
        <taxon>Viridiplantae</taxon>
        <taxon>Streptophyta</taxon>
        <taxon>Embryophyta</taxon>
        <taxon>Tracheophyta</taxon>
        <taxon>Spermatophyta</taxon>
        <taxon>Magnoliopsida</taxon>
        <taxon>eudicotyledons</taxon>
        <taxon>Gunneridae</taxon>
        <taxon>Pentapetalae</taxon>
        <taxon>rosids</taxon>
        <taxon>fabids</taxon>
        <taxon>Rosales</taxon>
        <taxon>Rosaceae</taxon>
        <taxon>Amygdaloideae</taxon>
        <taxon>Amygdaleae</taxon>
        <taxon>Prunus</taxon>
    </lineage>
</organism>
<comment type="caution">
    <text evidence="1">The sequence shown here is derived from an EMBL/GenBank/DDBJ whole genome shotgun (WGS) entry which is preliminary data.</text>
</comment>
<protein>
    <submittedName>
        <fullName evidence="1">Uncharacterized protein</fullName>
    </submittedName>
</protein>
<sequence length="90" mass="10445">MSAVQSVNVWLGVSLKEDLVCSPRPKREDLALGREEESWMYWSLKTKKVSGFDGFGEASKMTSWEDWRVTVKPNGVVLWRVKTRSLEIRR</sequence>